<evidence type="ECO:0000313" key="1">
    <source>
        <dbReference type="EMBL" id="GBP30014.1"/>
    </source>
</evidence>
<comment type="caution">
    <text evidence="1">The sequence shown here is derived from an EMBL/GenBank/DDBJ whole genome shotgun (WGS) entry which is preliminary data.</text>
</comment>
<accession>A0A4C1UW36</accession>
<sequence>MLYRYTDADTGRYMTRPGAMKRMKSLSVRLPVTALVIALASGCGAAERFLRSGAGNRTTAVLCKSLLTYIGNALIDEITHFDIRNRTTILPTR</sequence>
<dbReference type="Proteomes" id="UP000299102">
    <property type="component" value="Unassembled WGS sequence"/>
</dbReference>
<reference evidence="1 2" key="1">
    <citation type="journal article" date="2019" name="Commun. Biol.">
        <title>The bagworm genome reveals a unique fibroin gene that provides high tensile strength.</title>
        <authorList>
            <person name="Kono N."/>
            <person name="Nakamura H."/>
            <person name="Ohtoshi R."/>
            <person name="Tomita M."/>
            <person name="Numata K."/>
            <person name="Arakawa K."/>
        </authorList>
    </citation>
    <scope>NUCLEOTIDE SEQUENCE [LARGE SCALE GENOMIC DNA]</scope>
</reference>
<dbReference type="AlphaFoldDB" id="A0A4C1UW36"/>
<name>A0A4C1UW36_EUMVA</name>
<gene>
    <name evidence="1" type="ORF">EVAR_22915_1</name>
</gene>
<organism evidence="1 2">
    <name type="scientific">Eumeta variegata</name>
    <name type="common">Bagworm moth</name>
    <name type="synonym">Eumeta japonica</name>
    <dbReference type="NCBI Taxonomy" id="151549"/>
    <lineage>
        <taxon>Eukaryota</taxon>
        <taxon>Metazoa</taxon>
        <taxon>Ecdysozoa</taxon>
        <taxon>Arthropoda</taxon>
        <taxon>Hexapoda</taxon>
        <taxon>Insecta</taxon>
        <taxon>Pterygota</taxon>
        <taxon>Neoptera</taxon>
        <taxon>Endopterygota</taxon>
        <taxon>Lepidoptera</taxon>
        <taxon>Glossata</taxon>
        <taxon>Ditrysia</taxon>
        <taxon>Tineoidea</taxon>
        <taxon>Psychidae</taxon>
        <taxon>Oiketicinae</taxon>
        <taxon>Eumeta</taxon>
    </lineage>
</organism>
<dbReference type="EMBL" id="BGZK01000227">
    <property type="protein sequence ID" value="GBP30014.1"/>
    <property type="molecule type" value="Genomic_DNA"/>
</dbReference>
<protein>
    <submittedName>
        <fullName evidence="1">Uncharacterized protein</fullName>
    </submittedName>
</protein>
<keyword evidence="2" id="KW-1185">Reference proteome</keyword>
<evidence type="ECO:0000313" key="2">
    <source>
        <dbReference type="Proteomes" id="UP000299102"/>
    </source>
</evidence>
<proteinExistence type="predicted"/>